<organism evidence="1">
    <name type="scientific">Anguilla anguilla</name>
    <name type="common">European freshwater eel</name>
    <name type="synonym">Muraena anguilla</name>
    <dbReference type="NCBI Taxonomy" id="7936"/>
    <lineage>
        <taxon>Eukaryota</taxon>
        <taxon>Metazoa</taxon>
        <taxon>Chordata</taxon>
        <taxon>Craniata</taxon>
        <taxon>Vertebrata</taxon>
        <taxon>Euteleostomi</taxon>
        <taxon>Actinopterygii</taxon>
        <taxon>Neopterygii</taxon>
        <taxon>Teleostei</taxon>
        <taxon>Anguilliformes</taxon>
        <taxon>Anguillidae</taxon>
        <taxon>Anguilla</taxon>
    </lineage>
</organism>
<proteinExistence type="predicted"/>
<dbReference type="AlphaFoldDB" id="A0A0E9TFV4"/>
<reference evidence="1" key="2">
    <citation type="journal article" date="2015" name="Fish Shellfish Immunol.">
        <title>Early steps in the European eel (Anguilla anguilla)-Vibrio vulnificus interaction in the gills: Role of the RtxA13 toxin.</title>
        <authorList>
            <person name="Callol A."/>
            <person name="Pajuelo D."/>
            <person name="Ebbesson L."/>
            <person name="Teles M."/>
            <person name="MacKenzie S."/>
            <person name="Amaro C."/>
        </authorList>
    </citation>
    <scope>NUCLEOTIDE SEQUENCE</scope>
</reference>
<evidence type="ECO:0000313" key="1">
    <source>
        <dbReference type="EMBL" id="JAH51770.1"/>
    </source>
</evidence>
<protein>
    <submittedName>
        <fullName evidence="1">Uncharacterized protein</fullName>
    </submittedName>
</protein>
<reference evidence="1" key="1">
    <citation type="submission" date="2014-11" db="EMBL/GenBank/DDBJ databases">
        <authorList>
            <person name="Amaro Gonzalez C."/>
        </authorList>
    </citation>
    <scope>NUCLEOTIDE SEQUENCE</scope>
</reference>
<dbReference type="EMBL" id="GBXM01056807">
    <property type="protein sequence ID" value="JAH51770.1"/>
    <property type="molecule type" value="Transcribed_RNA"/>
</dbReference>
<accession>A0A0E9TFV4</accession>
<name>A0A0E9TFV4_ANGAN</name>
<sequence>MDSCCLRQILTPPSVSCSRPGFGQDLSDQAMFFQPSVIQFW</sequence>